<keyword evidence="6" id="KW-1185">Reference proteome</keyword>
<feature type="compositionally biased region" description="Polar residues" evidence="3">
    <location>
        <begin position="36"/>
        <end position="48"/>
    </location>
</feature>
<protein>
    <recommendedName>
        <fullName evidence="4">Ubiquitin-like protease family profile domain-containing protein</fullName>
    </recommendedName>
</protein>
<evidence type="ECO:0000256" key="3">
    <source>
        <dbReference type="SAM" id="MobiDB-lite"/>
    </source>
</evidence>
<evidence type="ECO:0000313" key="5">
    <source>
        <dbReference type="EMBL" id="KAL1615019.1"/>
    </source>
</evidence>
<evidence type="ECO:0000256" key="1">
    <source>
        <dbReference type="ARBA" id="ARBA00022670"/>
    </source>
</evidence>
<evidence type="ECO:0000256" key="2">
    <source>
        <dbReference type="ARBA" id="ARBA00022801"/>
    </source>
</evidence>
<feature type="non-terminal residue" evidence="5">
    <location>
        <position position="1"/>
    </location>
</feature>
<sequence>DEEEEDNAISVEVGRAVGEELPDLSSQSDDPFGGPLSNNNDNGDQWSQSHHYTLDPVVSTVVIPLHLTDRAHWVYIYIYLHEARAGFFDSLRKPAGFPSLQAAAKAIIKSVGHNWDA</sequence>
<dbReference type="EMBL" id="JAJVDC020000340">
    <property type="protein sequence ID" value="KAL1615019.1"/>
    <property type="molecule type" value="Genomic_DNA"/>
</dbReference>
<keyword evidence="2" id="KW-0378">Hydrolase</keyword>
<evidence type="ECO:0000259" key="4">
    <source>
        <dbReference type="Pfam" id="PF02902"/>
    </source>
</evidence>
<accession>A0ABR3SA72</accession>
<dbReference type="InterPro" id="IPR003653">
    <property type="entry name" value="Peptidase_C48_C"/>
</dbReference>
<dbReference type="Proteomes" id="UP001521116">
    <property type="component" value="Unassembled WGS sequence"/>
</dbReference>
<evidence type="ECO:0000313" key="6">
    <source>
        <dbReference type="Proteomes" id="UP001521116"/>
    </source>
</evidence>
<dbReference type="Pfam" id="PF02902">
    <property type="entry name" value="Peptidase_C48"/>
    <property type="match status" value="1"/>
</dbReference>
<gene>
    <name evidence="5" type="ORF">SLS56_011958</name>
</gene>
<proteinExistence type="predicted"/>
<organism evidence="5 6">
    <name type="scientific">Neofusicoccum ribis</name>
    <dbReference type="NCBI Taxonomy" id="45134"/>
    <lineage>
        <taxon>Eukaryota</taxon>
        <taxon>Fungi</taxon>
        <taxon>Dikarya</taxon>
        <taxon>Ascomycota</taxon>
        <taxon>Pezizomycotina</taxon>
        <taxon>Dothideomycetes</taxon>
        <taxon>Dothideomycetes incertae sedis</taxon>
        <taxon>Botryosphaeriales</taxon>
        <taxon>Botryosphaeriaceae</taxon>
        <taxon>Neofusicoccum</taxon>
    </lineage>
</organism>
<reference evidence="5 6" key="1">
    <citation type="submission" date="2024-02" db="EMBL/GenBank/DDBJ databases">
        <title>De novo assembly and annotation of 12 fungi associated with fruit tree decline syndrome in Ontario, Canada.</title>
        <authorList>
            <person name="Sulman M."/>
            <person name="Ellouze W."/>
            <person name="Ilyukhin E."/>
        </authorList>
    </citation>
    <scope>NUCLEOTIDE SEQUENCE [LARGE SCALE GENOMIC DNA]</scope>
    <source>
        <strain evidence="5 6">M1-105</strain>
    </source>
</reference>
<feature type="region of interest" description="Disordered" evidence="3">
    <location>
        <begin position="1"/>
        <end position="48"/>
    </location>
</feature>
<name>A0ABR3SA72_9PEZI</name>
<keyword evidence="1" id="KW-0645">Protease</keyword>
<comment type="caution">
    <text evidence="5">The sequence shown here is derived from an EMBL/GenBank/DDBJ whole genome shotgun (WGS) entry which is preliminary data.</text>
</comment>
<feature type="domain" description="Ubiquitin-like protease family profile" evidence="4">
    <location>
        <begin position="58"/>
        <end position="95"/>
    </location>
</feature>